<evidence type="ECO:0000313" key="3">
    <source>
        <dbReference type="Proteomes" id="UP000712713"/>
    </source>
</evidence>
<dbReference type="AlphaFoldDB" id="A0A921EPM7"/>
<dbReference type="EMBL" id="DYZF01000129">
    <property type="protein sequence ID" value="HJE51385.1"/>
    <property type="molecule type" value="Genomic_DNA"/>
</dbReference>
<name>A0A921EPM7_9ACTN</name>
<dbReference type="Gene3D" id="2.30.39.10">
    <property type="entry name" value="Alpha-1-antitrypsin, domain 1"/>
    <property type="match status" value="1"/>
</dbReference>
<dbReference type="InterPro" id="IPR042185">
    <property type="entry name" value="Serpin_sf_2"/>
</dbReference>
<protein>
    <recommendedName>
        <fullName evidence="1">Serpin domain-containing protein</fullName>
    </recommendedName>
</protein>
<dbReference type="InterPro" id="IPR042178">
    <property type="entry name" value="Serpin_sf_1"/>
</dbReference>
<feature type="domain" description="Serpin" evidence="1">
    <location>
        <begin position="3"/>
        <end position="340"/>
    </location>
</feature>
<gene>
    <name evidence="2" type="ORF">K8V15_05320</name>
</gene>
<comment type="caution">
    <text evidence="2">The sequence shown here is derived from an EMBL/GenBank/DDBJ whole genome shotgun (WGS) entry which is preliminary data.</text>
</comment>
<dbReference type="PANTHER" id="PTHR11461:SF211">
    <property type="entry name" value="GH10112P-RELATED"/>
    <property type="match status" value="1"/>
</dbReference>
<dbReference type="SUPFAM" id="SSF56574">
    <property type="entry name" value="Serpins"/>
    <property type="match status" value="1"/>
</dbReference>
<dbReference type="Proteomes" id="UP000712713">
    <property type="component" value="Unassembled WGS sequence"/>
</dbReference>
<dbReference type="Gene3D" id="3.30.497.10">
    <property type="entry name" value="Antithrombin, subunit I, domain 2"/>
    <property type="match status" value="1"/>
</dbReference>
<dbReference type="GO" id="GO:0004867">
    <property type="term" value="F:serine-type endopeptidase inhibitor activity"/>
    <property type="evidence" value="ECO:0007669"/>
    <property type="project" value="InterPro"/>
</dbReference>
<dbReference type="InterPro" id="IPR036186">
    <property type="entry name" value="Serpin_sf"/>
</dbReference>
<organism evidence="2 3">
    <name type="scientific">Tessaracoccus flavescens</name>
    <dbReference type="NCBI Taxonomy" id="399497"/>
    <lineage>
        <taxon>Bacteria</taxon>
        <taxon>Bacillati</taxon>
        <taxon>Actinomycetota</taxon>
        <taxon>Actinomycetes</taxon>
        <taxon>Propionibacteriales</taxon>
        <taxon>Propionibacteriaceae</taxon>
        <taxon>Tessaracoccus</taxon>
    </lineage>
</organism>
<accession>A0A921EPM7</accession>
<dbReference type="InterPro" id="IPR000215">
    <property type="entry name" value="Serpin_fam"/>
</dbReference>
<dbReference type="GO" id="GO:0005615">
    <property type="term" value="C:extracellular space"/>
    <property type="evidence" value="ECO:0007669"/>
    <property type="project" value="InterPro"/>
</dbReference>
<dbReference type="PANTHER" id="PTHR11461">
    <property type="entry name" value="SERINE PROTEASE INHIBITOR, SERPIN"/>
    <property type="match status" value="1"/>
</dbReference>
<sequence>MTKSMIFSPLGVRMAVGLVAPFLSDGGKAEVEKVWGVSPDDLYAEANGVVDRLAAIPALHAAVAVWSRLALDSAAQDRLGDLLRHLPESNAEAQDALNRWTSESTLGLIEKAPVQVREDTDTVLASALAMDDEWAQGPYKERRVRFSPQGEAPQDLDGFSVPVNANNPETTLGTLHEGQTVVLTMPLSDEVSMTFALHEDGPEKALEHLRDGGEVGPLRTDHPLVSLISAPGWADFLAVIPEFKTITQTALLADASRWGLVNASHPDEGAPGMHPDMFVMDAQQTAMIEVSRTGVKAAAVTMMLAGRSAAVPSSTPAVVFDKPFAYAITLPGLKAPLFEGIYAG</sequence>
<dbReference type="Pfam" id="PF00079">
    <property type="entry name" value="Serpin"/>
    <property type="match status" value="1"/>
</dbReference>
<evidence type="ECO:0000313" key="2">
    <source>
        <dbReference type="EMBL" id="HJE51385.1"/>
    </source>
</evidence>
<reference evidence="2" key="1">
    <citation type="journal article" date="2021" name="PeerJ">
        <title>Extensive microbial diversity within the chicken gut microbiome revealed by metagenomics and culture.</title>
        <authorList>
            <person name="Gilroy R."/>
            <person name="Ravi A."/>
            <person name="Getino M."/>
            <person name="Pursley I."/>
            <person name="Horton D.L."/>
            <person name="Alikhan N.F."/>
            <person name="Baker D."/>
            <person name="Gharbi K."/>
            <person name="Hall N."/>
            <person name="Watson M."/>
            <person name="Adriaenssens E.M."/>
            <person name="Foster-Nyarko E."/>
            <person name="Jarju S."/>
            <person name="Secka A."/>
            <person name="Antonio M."/>
            <person name="Oren A."/>
            <person name="Chaudhuri R.R."/>
            <person name="La Ragione R."/>
            <person name="Hildebrand F."/>
            <person name="Pallen M.J."/>
        </authorList>
    </citation>
    <scope>NUCLEOTIDE SEQUENCE</scope>
    <source>
        <strain evidence="2">ChiGjej3B3-7470</strain>
    </source>
</reference>
<reference evidence="2" key="2">
    <citation type="submission" date="2021-09" db="EMBL/GenBank/DDBJ databases">
        <authorList>
            <person name="Gilroy R."/>
        </authorList>
    </citation>
    <scope>NUCLEOTIDE SEQUENCE</scope>
    <source>
        <strain evidence="2">ChiGjej3B3-7470</strain>
    </source>
</reference>
<proteinExistence type="predicted"/>
<evidence type="ECO:0000259" key="1">
    <source>
        <dbReference type="Pfam" id="PF00079"/>
    </source>
</evidence>
<dbReference type="InterPro" id="IPR023796">
    <property type="entry name" value="Serpin_dom"/>
</dbReference>